<accession>A0ABQ1QIJ3</accession>
<organism evidence="3 4">
    <name type="scientific">Nocardioides daphniae</name>
    <dbReference type="NCBI Taxonomy" id="402297"/>
    <lineage>
        <taxon>Bacteria</taxon>
        <taxon>Bacillati</taxon>
        <taxon>Actinomycetota</taxon>
        <taxon>Actinomycetes</taxon>
        <taxon>Propionibacteriales</taxon>
        <taxon>Nocardioidaceae</taxon>
        <taxon>Nocardioides</taxon>
    </lineage>
</organism>
<feature type="domain" description="RelA/SpoT" evidence="2">
    <location>
        <begin position="107"/>
        <end position="230"/>
    </location>
</feature>
<dbReference type="EMBL" id="BMCK01000005">
    <property type="protein sequence ID" value="GGD28469.1"/>
    <property type="molecule type" value="Genomic_DNA"/>
</dbReference>
<comment type="caution">
    <text evidence="3">The sequence shown here is derived from an EMBL/GenBank/DDBJ whole genome shotgun (WGS) entry which is preliminary data.</text>
</comment>
<dbReference type="CDD" id="cd05399">
    <property type="entry name" value="NT_Rel-Spo_like"/>
    <property type="match status" value="1"/>
</dbReference>
<dbReference type="InterPro" id="IPR007685">
    <property type="entry name" value="RelA_SpoT"/>
</dbReference>
<dbReference type="PANTHER" id="PTHR47837">
    <property type="entry name" value="GTP PYROPHOSPHOKINASE YJBM"/>
    <property type="match status" value="1"/>
</dbReference>
<dbReference type="Proteomes" id="UP000630594">
    <property type="component" value="Unassembled WGS sequence"/>
</dbReference>
<keyword evidence="4" id="KW-1185">Reference proteome</keyword>
<dbReference type="InterPro" id="IPR043519">
    <property type="entry name" value="NT_sf"/>
</dbReference>
<evidence type="ECO:0000259" key="2">
    <source>
        <dbReference type="SMART" id="SM00954"/>
    </source>
</evidence>
<dbReference type="SMART" id="SM00954">
    <property type="entry name" value="RelA_SpoT"/>
    <property type="match status" value="1"/>
</dbReference>
<evidence type="ECO:0000256" key="1">
    <source>
        <dbReference type="SAM" id="MobiDB-lite"/>
    </source>
</evidence>
<proteinExistence type="predicted"/>
<gene>
    <name evidence="3" type="ORF">GCM10007231_29990</name>
</gene>
<protein>
    <submittedName>
        <fullName evidence="3">GTP pyrophosphokinase</fullName>
    </submittedName>
</protein>
<dbReference type="Gene3D" id="1.10.287.860">
    <property type="entry name" value="Nucleotidyltransferase"/>
    <property type="match status" value="1"/>
</dbReference>
<dbReference type="Gene3D" id="3.30.460.10">
    <property type="entry name" value="Beta Polymerase, domain 2"/>
    <property type="match status" value="1"/>
</dbReference>
<dbReference type="Pfam" id="PF04607">
    <property type="entry name" value="RelA_SpoT"/>
    <property type="match status" value="1"/>
</dbReference>
<dbReference type="SUPFAM" id="SSF81301">
    <property type="entry name" value="Nucleotidyltransferase"/>
    <property type="match status" value="1"/>
</dbReference>
<evidence type="ECO:0000313" key="3">
    <source>
        <dbReference type="EMBL" id="GGD28469.1"/>
    </source>
</evidence>
<dbReference type="InterPro" id="IPR052366">
    <property type="entry name" value="GTP_Pyrophosphokinase"/>
</dbReference>
<feature type="region of interest" description="Disordered" evidence="1">
    <location>
        <begin position="1"/>
        <end position="24"/>
    </location>
</feature>
<feature type="compositionally biased region" description="Polar residues" evidence="1">
    <location>
        <begin position="1"/>
        <end position="11"/>
    </location>
</feature>
<dbReference type="PANTHER" id="PTHR47837:SF2">
    <property type="entry name" value="GTP PYROPHOSPHOKINASE YWAC"/>
    <property type="match status" value="1"/>
</dbReference>
<sequence>MGYQWEVSSFDAQPEKTAPADPTEVDPAAVVRAEAAVRADAFGPLRSLADITPGEDPSDVLRHVRSRLATFMMEYKFALDEVETKTNILREEFELIHDYSPIEHVKSRLKSLESLAEKVTRMGVPSDLGAIREEIRDIAGIRVTTAFVEDTYQIAEMLTRQGDLTLLARKDYIAEPKENGYQSLHLVVSVPVFLSDRTVEVPVEVQIRTIAMDFWASVEHQIYYKYAGQVPEHLTRTLTEVARIAAALDVEMGALRSEVQSLAEQGPHPPDGV</sequence>
<name>A0ABQ1QIJ3_9ACTN</name>
<evidence type="ECO:0000313" key="4">
    <source>
        <dbReference type="Proteomes" id="UP000630594"/>
    </source>
</evidence>
<reference evidence="4" key="1">
    <citation type="journal article" date="2019" name="Int. J. Syst. Evol. Microbiol.">
        <title>The Global Catalogue of Microorganisms (GCM) 10K type strain sequencing project: providing services to taxonomists for standard genome sequencing and annotation.</title>
        <authorList>
            <consortium name="The Broad Institute Genomics Platform"/>
            <consortium name="The Broad Institute Genome Sequencing Center for Infectious Disease"/>
            <person name="Wu L."/>
            <person name="Ma J."/>
        </authorList>
    </citation>
    <scope>NUCLEOTIDE SEQUENCE [LARGE SCALE GENOMIC DNA]</scope>
    <source>
        <strain evidence="4">CCM 7403</strain>
    </source>
</reference>